<feature type="region of interest" description="Disordered" evidence="1">
    <location>
        <begin position="125"/>
        <end position="144"/>
    </location>
</feature>
<proteinExistence type="predicted"/>
<comment type="caution">
    <text evidence="2">The sequence shown here is derived from an EMBL/GenBank/DDBJ whole genome shotgun (WGS) entry which is preliminary data.</text>
</comment>
<gene>
    <name evidence="2" type="ORF">NDU88_004295</name>
</gene>
<dbReference type="Proteomes" id="UP001066276">
    <property type="component" value="Chromosome 11"/>
</dbReference>
<feature type="region of interest" description="Disordered" evidence="1">
    <location>
        <begin position="1"/>
        <end position="35"/>
    </location>
</feature>
<organism evidence="2 3">
    <name type="scientific">Pleurodeles waltl</name>
    <name type="common">Iberian ribbed newt</name>
    <dbReference type="NCBI Taxonomy" id="8319"/>
    <lineage>
        <taxon>Eukaryota</taxon>
        <taxon>Metazoa</taxon>
        <taxon>Chordata</taxon>
        <taxon>Craniata</taxon>
        <taxon>Vertebrata</taxon>
        <taxon>Euteleostomi</taxon>
        <taxon>Amphibia</taxon>
        <taxon>Batrachia</taxon>
        <taxon>Caudata</taxon>
        <taxon>Salamandroidea</taxon>
        <taxon>Salamandridae</taxon>
        <taxon>Pleurodelinae</taxon>
        <taxon>Pleurodeles</taxon>
    </lineage>
</organism>
<name>A0AAV7LQI5_PLEWA</name>
<sequence length="144" mass="15160">MVTARRGRRARRRPLSAFSDGCGSKDKGRGGAPLTASFREVRHSVAGRSTTRGRSSCSCRRPQVCAPLSPRCSRGERFCFIPGIAPPPPLVLHRCSGAAQEGSDTPPAPPPLSCGPSPCGARLLGGHPESWPDHAPPPGILSFE</sequence>
<keyword evidence="3" id="KW-1185">Reference proteome</keyword>
<reference evidence="2" key="1">
    <citation type="journal article" date="2022" name="bioRxiv">
        <title>Sequencing and chromosome-scale assembly of the giantPleurodeles waltlgenome.</title>
        <authorList>
            <person name="Brown T."/>
            <person name="Elewa A."/>
            <person name="Iarovenko S."/>
            <person name="Subramanian E."/>
            <person name="Araus A.J."/>
            <person name="Petzold A."/>
            <person name="Susuki M."/>
            <person name="Suzuki K.-i.T."/>
            <person name="Hayashi T."/>
            <person name="Toyoda A."/>
            <person name="Oliveira C."/>
            <person name="Osipova E."/>
            <person name="Leigh N.D."/>
            <person name="Simon A."/>
            <person name="Yun M.H."/>
        </authorList>
    </citation>
    <scope>NUCLEOTIDE SEQUENCE</scope>
    <source>
        <strain evidence="2">20211129_DDA</strain>
        <tissue evidence="2">Liver</tissue>
    </source>
</reference>
<feature type="compositionally biased region" description="Basic residues" evidence="1">
    <location>
        <begin position="1"/>
        <end position="14"/>
    </location>
</feature>
<dbReference type="EMBL" id="JANPWB010000015">
    <property type="protein sequence ID" value="KAJ1091168.1"/>
    <property type="molecule type" value="Genomic_DNA"/>
</dbReference>
<dbReference type="AlphaFoldDB" id="A0AAV7LQI5"/>
<evidence type="ECO:0000256" key="1">
    <source>
        <dbReference type="SAM" id="MobiDB-lite"/>
    </source>
</evidence>
<accession>A0AAV7LQI5</accession>
<protein>
    <submittedName>
        <fullName evidence="2">Uncharacterized protein</fullName>
    </submittedName>
</protein>
<evidence type="ECO:0000313" key="2">
    <source>
        <dbReference type="EMBL" id="KAJ1091168.1"/>
    </source>
</evidence>
<evidence type="ECO:0000313" key="3">
    <source>
        <dbReference type="Proteomes" id="UP001066276"/>
    </source>
</evidence>
<feature type="compositionally biased region" description="Pro residues" evidence="1">
    <location>
        <begin position="134"/>
        <end position="144"/>
    </location>
</feature>